<evidence type="ECO:0000256" key="2">
    <source>
        <dbReference type="ARBA" id="ARBA00023125"/>
    </source>
</evidence>
<dbReference type="Gene3D" id="3.40.50.300">
    <property type="entry name" value="P-loop containing nucleotide triphosphate hydrolases"/>
    <property type="match status" value="1"/>
</dbReference>
<evidence type="ECO:0000256" key="3">
    <source>
        <dbReference type="ARBA" id="ARBA00023163"/>
    </source>
</evidence>
<dbReference type="InterPro" id="IPR027417">
    <property type="entry name" value="P-loop_NTPase"/>
</dbReference>
<keyword evidence="7" id="KW-1185">Reference proteome</keyword>
<dbReference type="CDD" id="cd06170">
    <property type="entry name" value="LuxR_C_like"/>
    <property type="match status" value="1"/>
</dbReference>
<evidence type="ECO:0000313" key="6">
    <source>
        <dbReference type="EMBL" id="MCP2354485.1"/>
    </source>
</evidence>
<dbReference type="Pfam" id="PF13191">
    <property type="entry name" value="AAA_16"/>
    <property type="match status" value="1"/>
</dbReference>
<feature type="region of interest" description="Disordered" evidence="4">
    <location>
        <begin position="199"/>
        <end position="218"/>
    </location>
</feature>
<feature type="compositionally biased region" description="Low complexity" evidence="4">
    <location>
        <begin position="956"/>
        <end position="966"/>
    </location>
</feature>
<dbReference type="InterPro" id="IPR041664">
    <property type="entry name" value="AAA_16"/>
</dbReference>
<dbReference type="Pfam" id="PF00196">
    <property type="entry name" value="GerE"/>
    <property type="match status" value="1"/>
</dbReference>
<protein>
    <submittedName>
        <fullName evidence="6">DNA-binding CsgD family transcriptional regulator/tetratricopeptide (TPR) repeat protein</fullName>
    </submittedName>
</protein>
<name>A0A9X2GB84_9ACTN</name>
<evidence type="ECO:0000259" key="5">
    <source>
        <dbReference type="PROSITE" id="PS50043"/>
    </source>
</evidence>
<evidence type="ECO:0000256" key="1">
    <source>
        <dbReference type="ARBA" id="ARBA00023015"/>
    </source>
</evidence>
<dbReference type="InterPro" id="IPR016032">
    <property type="entry name" value="Sig_transdc_resp-reg_C-effctor"/>
</dbReference>
<feature type="compositionally biased region" description="Gly residues" evidence="4">
    <location>
        <begin position="927"/>
        <end position="955"/>
    </location>
</feature>
<dbReference type="InterPro" id="IPR011990">
    <property type="entry name" value="TPR-like_helical_dom_sf"/>
</dbReference>
<dbReference type="SMART" id="SM00421">
    <property type="entry name" value="HTH_LUXR"/>
    <property type="match status" value="1"/>
</dbReference>
<dbReference type="PANTHER" id="PTHR44688">
    <property type="entry name" value="DNA-BINDING TRANSCRIPTIONAL ACTIVATOR DEVR_DOSR"/>
    <property type="match status" value="1"/>
</dbReference>
<comment type="caution">
    <text evidence="6">The sequence shown here is derived from an EMBL/GenBank/DDBJ whole genome shotgun (WGS) entry which is preliminary data.</text>
</comment>
<dbReference type="EMBL" id="JAMZEB010000002">
    <property type="protein sequence ID" value="MCP2354485.1"/>
    <property type="molecule type" value="Genomic_DNA"/>
</dbReference>
<dbReference type="InterPro" id="IPR000792">
    <property type="entry name" value="Tscrpt_reg_LuxR_C"/>
</dbReference>
<keyword evidence="3" id="KW-0804">Transcription</keyword>
<dbReference type="InterPro" id="IPR036388">
    <property type="entry name" value="WH-like_DNA-bd_sf"/>
</dbReference>
<reference evidence="6" key="1">
    <citation type="submission" date="2022-06" db="EMBL/GenBank/DDBJ databases">
        <title>Sequencing the genomes of 1000 actinobacteria strains.</title>
        <authorList>
            <person name="Klenk H.-P."/>
        </authorList>
    </citation>
    <scope>NUCLEOTIDE SEQUENCE</scope>
    <source>
        <strain evidence="6">DSM 46694</strain>
    </source>
</reference>
<dbReference type="SUPFAM" id="SSF52540">
    <property type="entry name" value="P-loop containing nucleoside triphosphate hydrolases"/>
    <property type="match status" value="1"/>
</dbReference>
<proteinExistence type="predicted"/>
<gene>
    <name evidence="6" type="ORF">HD597_001505</name>
</gene>
<dbReference type="RefSeq" id="WP_253740963.1">
    <property type="nucleotide sequence ID" value="NZ_BAABKA010000048.1"/>
</dbReference>
<organism evidence="6 7">
    <name type="scientific">Nonomuraea thailandensis</name>
    <dbReference type="NCBI Taxonomy" id="1188745"/>
    <lineage>
        <taxon>Bacteria</taxon>
        <taxon>Bacillati</taxon>
        <taxon>Actinomycetota</taxon>
        <taxon>Actinomycetes</taxon>
        <taxon>Streptosporangiales</taxon>
        <taxon>Streptosporangiaceae</taxon>
        <taxon>Nonomuraea</taxon>
    </lineage>
</organism>
<accession>A0A9X2GB84</accession>
<dbReference type="Gene3D" id="1.10.10.10">
    <property type="entry name" value="Winged helix-like DNA-binding domain superfamily/Winged helix DNA-binding domain"/>
    <property type="match status" value="1"/>
</dbReference>
<evidence type="ECO:0000313" key="7">
    <source>
        <dbReference type="Proteomes" id="UP001139648"/>
    </source>
</evidence>
<dbReference type="SUPFAM" id="SSF48452">
    <property type="entry name" value="TPR-like"/>
    <property type="match status" value="1"/>
</dbReference>
<dbReference type="GO" id="GO:0003677">
    <property type="term" value="F:DNA binding"/>
    <property type="evidence" value="ECO:0007669"/>
    <property type="project" value="UniProtKB-KW"/>
</dbReference>
<dbReference type="SUPFAM" id="SSF46894">
    <property type="entry name" value="C-terminal effector domain of the bipartite response regulators"/>
    <property type="match status" value="1"/>
</dbReference>
<feature type="region of interest" description="Disordered" evidence="4">
    <location>
        <begin position="543"/>
        <end position="567"/>
    </location>
</feature>
<dbReference type="AlphaFoldDB" id="A0A9X2GB84"/>
<dbReference type="GO" id="GO:0006355">
    <property type="term" value="P:regulation of DNA-templated transcription"/>
    <property type="evidence" value="ECO:0007669"/>
    <property type="project" value="InterPro"/>
</dbReference>
<keyword evidence="1" id="KW-0805">Transcription regulation</keyword>
<feature type="compositionally biased region" description="Gly residues" evidence="4">
    <location>
        <begin position="885"/>
        <end position="920"/>
    </location>
</feature>
<sequence length="1037" mass="104945">MLFGRSAELAALDDVISRARGGAGSALVLRGEAGVGKTALLDQAASRGGGMRVLRTTGVEPESDLAFAALHQLLRPVVGLLEALPEPQRDAVRGVLGLGGSASGDRFLLAAGVLSLLAEAAAAGGLVCVVDDFQWVDRASADALLFAARRLGTEPIAMLLAVRGDAAPVKGVPSLPIGGLPEPAATELLDAAAPMSWAPPARAATDPTSAAVPDRTAPDPVGAAVPARAGGGAMVPAVKRALVALTGGNPLALRETVRRLSPEQLAGREPLPDPLPGGTHLFGEQVAALPGDARLVALLASVEGDLDLILRAADRMGAGPQALHDLEATGLARIEGTSVRFRHPLVRSAVHEAAPPADRREAHRVLAGESEGDRRAWHLAAAALGQDEAVAAALAETAARARDRGGYGDAATALTRAAELTPDPARRAARLKDAAVAAWLGGRPGQAESLLAEAREHAGGDAVLGMELAQLRGRFELNSGSAAEAVRILAAGDSLEMLADAAEAASYAGDVAAIVEIGRRASAHPEGFLRDVLTGIGLTLSGGGTSTSSERTLSHARTPAQPPDAAHAQAPALAHPHDAAHALLRRALARTGELTEAAGFLWATAAASYLGEADLSAELAARAGRVARVSGMVGQLPVVLEFVATADRVAGRLAESQAVSEEGLELAREAGYTNTVAAHLANLAVLAALRGEEDECRRLAQEALAIALPHRVGLRAGVAAYALAMLDLGTGRFAAAHDRFTAIAAAGPGAGHPTVVWRSTPDRIEAAVGVGDLEAAGAALEAYERWSANAATAESRALLARCRAQVTGGHEGYEEALRLHGNPYEAARTALLLGERLRRAHRPGEARPYLRTALETFLRSGARPWARRAHGELRATGETTLSASGAGGGGASGHGGVSGGGAGGASRSGAGGASPSGAGGANANRAGAGGGAGGANAGAAGEHGTGEGAAGGSASGGSAEPVSGPGLEVLTPQELRIAGLVADGLSSKEIAAQLFLSPRTVEYHLYKIYPKLGIGTRTELARLVVLRKAPAPRHDML</sequence>
<dbReference type="PROSITE" id="PS50043">
    <property type="entry name" value="HTH_LUXR_2"/>
    <property type="match status" value="1"/>
</dbReference>
<feature type="region of interest" description="Disordered" evidence="4">
    <location>
        <begin position="878"/>
        <end position="966"/>
    </location>
</feature>
<dbReference type="PANTHER" id="PTHR44688:SF16">
    <property type="entry name" value="DNA-BINDING TRANSCRIPTIONAL ACTIVATOR DEVR_DOSR"/>
    <property type="match status" value="1"/>
</dbReference>
<keyword evidence="2 6" id="KW-0238">DNA-binding</keyword>
<dbReference type="PRINTS" id="PR00038">
    <property type="entry name" value="HTHLUXR"/>
</dbReference>
<feature type="domain" description="HTH luxR-type" evidence="5">
    <location>
        <begin position="963"/>
        <end position="1028"/>
    </location>
</feature>
<evidence type="ECO:0000256" key="4">
    <source>
        <dbReference type="SAM" id="MobiDB-lite"/>
    </source>
</evidence>
<dbReference type="Proteomes" id="UP001139648">
    <property type="component" value="Unassembled WGS sequence"/>
</dbReference>